<evidence type="ECO:0000313" key="4">
    <source>
        <dbReference type="Proteomes" id="UP000255113"/>
    </source>
</evidence>
<dbReference type="Proteomes" id="UP000294683">
    <property type="component" value="Unassembled WGS sequence"/>
</dbReference>
<gene>
    <name evidence="3" type="ORF">EV689_1107</name>
    <name evidence="2" type="ORF">NCTC11188_00478</name>
</gene>
<reference evidence="3 5" key="2">
    <citation type="submission" date="2019-03" db="EMBL/GenBank/DDBJ databases">
        <title>Genomic Encyclopedia of Type Strains, Phase IV (KMG-IV): sequencing the most valuable type-strain genomes for metagenomic binning, comparative biology and taxonomic classification.</title>
        <authorList>
            <person name="Goeker M."/>
        </authorList>
    </citation>
    <scope>NUCLEOTIDE SEQUENCE [LARGE SCALE GENOMIC DNA]</scope>
    <source>
        <strain evidence="3 5">DSM 17481</strain>
    </source>
</reference>
<evidence type="ECO:0000256" key="1">
    <source>
        <dbReference type="SAM" id="SignalP"/>
    </source>
</evidence>
<evidence type="ECO:0000313" key="5">
    <source>
        <dbReference type="Proteomes" id="UP000294683"/>
    </source>
</evidence>
<dbReference type="Proteomes" id="UP000255113">
    <property type="component" value="Unassembled WGS sequence"/>
</dbReference>
<feature type="signal peptide" evidence="1">
    <location>
        <begin position="1"/>
        <end position="21"/>
    </location>
</feature>
<protein>
    <submittedName>
        <fullName evidence="2">Putative transmembrane protein</fullName>
    </submittedName>
</protein>
<keyword evidence="2" id="KW-0812">Transmembrane</keyword>
<keyword evidence="5" id="KW-1185">Reference proteome</keyword>
<evidence type="ECO:0000313" key="3">
    <source>
        <dbReference type="EMBL" id="TDP27632.1"/>
    </source>
</evidence>
<keyword evidence="1" id="KW-0732">Signal</keyword>
<dbReference type="EMBL" id="UGSQ01000003">
    <property type="protein sequence ID" value="SUB26142.1"/>
    <property type="molecule type" value="Genomic_DNA"/>
</dbReference>
<feature type="chain" id="PRO_5016640336" evidence="1">
    <location>
        <begin position="22"/>
        <end position="676"/>
    </location>
</feature>
<reference evidence="2 4" key="1">
    <citation type="submission" date="2018-06" db="EMBL/GenBank/DDBJ databases">
        <authorList>
            <consortium name="Pathogen Informatics"/>
            <person name="Doyle S."/>
        </authorList>
    </citation>
    <scope>NUCLEOTIDE SEQUENCE [LARGE SCALE GENOMIC DNA]</scope>
    <source>
        <strain evidence="2 4">NCTC11188</strain>
    </source>
</reference>
<name>A0A379AWN9_AVIGA</name>
<proteinExistence type="predicted"/>
<organism evidence="2 4">
    <name type="scientific">Avibacterium gallinarum</name>
    <name type="common">Pasteurella gallinarum</name>
    <dbReference type="NCBI Taxonomy" id="755"/>
    <lineage>
        <taxon>Bacteria</taxon>
        <taxon>Pseudomonadati</taxon>
        <taxon>Pseudomonadota</taxon>
        <taxon>Gammaproteobacteria</taxon>
        <taxon>Pasteurellales</taxon>
        <taxon>Pasteurellaceae</taxon>
        <taxon>Avibacterium</taxon>
    </lineage>
</organism>
<dbReference type="RefSeq" id="WP_103852631.1">
    <property type="nucleotide sequence ID" value="NZ_JBMMGB010000011.1"/>
</dbReference>
<dbReference type="AlphaFoldDB" id="A0A379AWN9"/>
<evidence type="ECO:0000313" key="2">
    <source>
        <dbReference type="EMBL" id="SUB26142.1"/>
    </source>
</evidence>
<sequence>MNKKVKIVGSLSLIAATLALGAQIYTNHKMDQILQKFPYSLQDKFQLDVVEQKKNFFSRELVLKLSNDESNTSNEIIQTKLTALPFAVLADSALIPSFVKELNKNFKVTIDKNNITSKFSVIGDYFQSNIDTQFRDLANKSQSLVIELNFEPKSHLMKIQSYLSGFNYDANSKINDLTASATLIPIDDNQYDIENVSVQLKDGDIYFLNGDNTNIKLQKLDYNLDKSLSGSNYNLSTKINTDGITITDKNPKHATIQFKNIAFQLAQKDIPNQLSYAKLFHLLNNKNELNTAEIINQSLDLLFKNKESEVSFNFENLTLAHKEKDKEVSFDNFSSSFKGNFSDLSQVQSSYTFTLKSGQSKGGNKPFQIKGIQFEGNNKNVNLATQLELLKSNIQIFSKIKPSEKEQENTSLEKEKNTFITHLKTLSQDYNQSQEMLFKIDELTLGDNIELKGIEIGASGAISEDKQDNENIELTLASYVNKKDQFQLKNGKISLPFTATNVGSIIPLNICNNLIYQAACTKYLSVNDYTDLIIYQPIKNIAINIEQAKINGEIDTYPSTSLTPFEGKLSLKSGILEDQKDKTSFALLLEKWKNTNINLSFAFDNKLFKENLLKGKNSTSWSLINDWVNPEGQLNPYLKENGDNYTIEIKKEGEQTWVNGEILPSTNGENLAPEQQ</sequence>
<dbReference type="EMBL" id="SNXJ01000010">
    <property type="protein sequence ID" value="TDP27632.1"/>
    <property type="molecule type" value="Genomic_DNA"/>
</dbReference>
<keyword evidence="2" id="KW-0472">Membrane</keyword>
<accession>A0A379AWN9</accession>